<dbReference type="InterPro" id="IPR020624">
    <property type="entry name" value="Schiff_base-form_aldolases_CS"/>
</dbReference>
<dbReference type="SUPFAM" id="SSF51569">
    <property type="entry name" value="Aldolase"/>
    <property type="match status" value="1"/>
</dbReference>
<evidence type="ECO:0000256" key="1">
    <source>
        <dbReference type="ARBA" id="ARBA00003294"/>
    </source>
</evidence>
<dbReference type="Gene3D" id="3.20.20.70">
    <property type="entry name" value="Aldolase class I"/>
    <property type="match status" value="1"/>
</dbReference>
<dbReference type="GO" id="GO:0009089">
    <property type="term" value="P:lysine biosynthetic process via diaminopimelate"/>
    <property type="evidence" value="ECO:0007669"/>
    <property type="project" value="UniProtKB-UniRule"/>
</dbReference>
<reference evidence="16" key="1">
    <citation type="journal article" date="2020" name="mSystems">
        <title>Genome- and Community-Level Interaction Insights into Carbon Utilization and Element Cycling Functions of Hydrothermarchaeota in Hydrothermal Sediment.</title>
        <authorList>
            <person name="Zhou Z."/>
            <person name="Liu Y."/>
            <person name="Xu W."/>
            <person name="Pan J."/>
            <person name="Luo Z.H."/>
            <person name="Li M."/>
        </authorList>
    </citation>
    <scope>NUCLEOTIDE SEQUENCE [LARGE SCALE GENOMIC DNA]</scope>
    <source>
        <strain evidence="16">SpSt-1182</strain>
    </source>
</reference>
<dbReference type="Proteomes" id="UP000885672">
    <property type="component" value="Unassembled WGS sequence"/>
</dbReference>
<feature type="site" description="Part of a proton relay during catalysis" evidence="12">
    <location>
        <position position="51"/>
    </location>
</feature>
<keyword evidence="9 12" id="KW-0456">Lyase</keyword>
<dbReference type="AlphaFoldDB" id="A0A7V0XG01"/>
<dbReference type="CDD" id="cd00950">
    <property type="entry name" value="DHDPS"/>
    <property type="match status" value="1"/>
</dbReference>
<comment type="function">
    <text evidence="1 12">Catalyzes the condensation of (S)-aspartate-beta-semialdehyde [(S)-ASA] and pyruvate to 4-hydroxy-tetrahydrodipicolinate (HTPA).</text>
</comment>
<keyword evidence="6 12" id="KW-0028">Amino-acid biosynthesis</keyword>
<accession>A0A7V0XG01</accession>
<evidence type="ECO:0000256" key="5">
    <source>
        <dbReference type="ARBA" id="ARBA00022490"/>
    </source>
</evidence>
<name>A0A7V0XG01_UNCW3</name>
<evidence type="ECO:0000256" key="8">
    <source>
        <dbReference type="ARBA" id="ARBA00023154"/>
    </source>
</evidence>
<evidence type="ECO:0000256" key="10">
    <source>
        <dbReference type="ARBA" id="ARBA00023270"/>
    </source>
</evidence>
<dbReference type="GO" id="GO:0019877">
    <property type="term" value="P:diaminopimelate biosynthetic process"/>
    <property type="evidence" value="ECO:0007669"/>
    <property type="project" value="UniProtKB-UniRule"/>
</dbReference>
<comment type="pathway">
    <text evidence="2 12">Amino-acid biosynthesis; L-lysine biosynthesis via DAP pathway; (S)-tetrahydrodipicolinate from L-aspartate: step 3/4.</text>
</comment>
<keyword evidence="8 12" id="KW-0457">Lysine biosynthesis</keyword>
<sequence length="302" mass="31855">MSRNFADAVPDGCTTALVTPFRKSRLDSAGLSRNVRFQLQGGVSGLLAAGSTGEAAALSEAEYERVVTTVVRAAKGRAKVMAGVGTSNTAKSLVLLCRARALGADSALVVAPYYVKPTQEGLYRHFRALAEAADLPLVVYNIPGRSAVNILPATIERLVRDCPNVAAVKEASGNVDQVTDIVSRCGDRVKVLSGDDSLTLPMMAAGARGVVSVTSNVAPADVSRMVERFLAGDLVEARRLHLALFPLTKALFVESNPIPVKAVLAMLGMAAGEPRLPLTPLSPEGRKVVLAALRRHRHGAKR</sequence>
<proteinExistence type="inferred from homology"/>
<comment type="caution">
    <text evidence="16">The sequence shown here is derived from an EMBL/GenBank/DDBJ whole genome shotgun (WGS) entry which is preliminary data.</text>
</comment>
<dbReference type="InterPro" id="IPR005263">
    <property type="entry name" value="DapA"/>
</dbReference>
<evidence type="ECO:0000256" key="11">
    <source>
        <dbReference type="ARBA" id="ARBA00047836"/>
    </source>
</evidence>
<dbReference type="EC" id="4.3.3.7" evidence="4 12"/>
<feature type="site" description="Part of a proton relay during catalysis" evidence="12">
    <location>
        <position position="114"/>
    </location>
</feature>
<evidence type="ECO:0000256" key="4">
    <source>
        <dbReference type="ARBA" id="ARBA00012086"/>
    </source>
</evidence>
<evidence type="ECO:0000313" key="16">
    <source>
        <dbReference type="EMBL" id="HDR00355.1"/>
    </source>
</evidence>
<feature type="binding site" evidence="12 15">
    <location>
        <position position="52"/>
    </location>
    <ligand>
        <name>pyruvate</name>
        <dbReference type="ChEBI" id="CHEBI:15361"/>
    </ligand>
</feature>
<gene>
    <name evidence="12" type="primary">dapA</name>
    <name evidence="16" type="ORF">ENN51_08760</name>
</gene>
<dbReference type="PROSITE" id="PS00666">
    <property type="entry name" value="DHDPS_2"/>
    <property type="match status" value="1"/>
</dbReference>
<dbReference type="InterPro" id="IPR002220">
    <property type="entry name" value="DapA-like"/>
</dbReference>
<keyword evidence="5 12" id="KW-0963">Cytoplasm</keyword>
<evidence type="ECO:0000256" key="13">
    <source>
        <dbReference type="PIRNR" id="PIRNR001365"/>
    </source>
</evidence>
<evidence type="ECO:0000256" key="2">
    <source>
        <dbReference type="ARBA" id="ARBA00005120"/>
    </source>
</evidence>
<dbReference type="EMBL" id="DSBX01000335">
    <property type="protein sequence ID" value="HDR00355.1"/>
    <property type="molecule type" value="Genomic_DNA"/>
</dbReference>
<comment type="subcellular location">
    <subcellularLocation>
        <location evidence="12">Cytoplasm</location>
    </subcellularLocation>
</comment>
<dbReference type="GO" id="GO:0008840">
    <property type="term" value="F:4-hydroxy-tetrahydrodipicolinate synthase activity"/>
    <property type="evidence" value="ECO:0007669"/>
    <property type="project" value="UniProtKB-UniRule"/>
</dbReference>
<dbReference type="PIRSF" id="PIRSF001365">
    <property type="entry name" value="DHDPS"/>
    <property type="match status" value="1"/>
</dbReference>
<organism evidence="16">
    <name type="scientific">candidate division WOR-3 bacterium</name>
    <dbReference type="NCBI Taxonomy" id="2052148"/>
    <lineage>
        <taxon>Bacteria</taxon>
        <taxon>Bacteria division WOR-3</taxon>
    </lineage>
</organism>
<dbReference type="GO" id="GO:0005829">
    <property type="term" value="C:cytosol"/>
    <property type="evidence" value="ECO:0007669"/>
    <property type="project" value="TreeGrafter"/>
</dbReference>
<comment type="caution">
    <text evidence="12">Was originally thought to be a dihydrodipicolinate synthase (DHDPS), catalyzing the condensation of (S)-aspartate-beta-semialdehyde [(S)-ASA] and pyruvate to dihydrodipicolinate (DHDP). However, it was shown in E.coli that the product of the enzymatic reaction is not dihydrodipicolinate but in fact (4S)-4-hydroxy-2,3,4,5-tetrahydro-(2S)-dipicolinic acid (HTPA), and that the consecutive dehydration reaction leading to DHDP is not spontaneous but catalyzed by DapB.</text>
</comment>
<keyword evidence="10 12" id="KW-0704">Schiff base</keyword>
<dbReference type="SMART" id="SM01130">
    <property type="entry name" value="DHDPS"/>
    <property type="match status" value="1"/>
</dbReference>
<protein>
    <recommendedName>
        <fullName evidence="4 12">4-hydroxy-tetrahydrodipicolinate synthase</fullName>
        <shortName evidence="12">HTPA synthase</shortName>
        <ecNumber evidence="4 12">4.3.3.7</ecNumber>
    </recommendedName>
</protein>
<dbReference type="PANTHER" id="PTHR12128">
    <property type="entry name" value="DIHYDRODIPICOLINATE SYNTHASE"/>
    <property type="match status" value="1"/>
</dbReference>
<feature type="active site" description="Proton donor/acceptor" evidence="12 14">
    <location>
        <position position="140"/>
    </location>
</feature>
<dbReference type="Pfam" id="PF00701">
    <property type="entry name" value="DHDPS"/>
    <property type="match status" value="1"/>
</dbReference>
<dbReference type="NCBIfam" id="TIGR00674">
    <property type="entry name" value="dapA"/>
    <property type="match status" value="1"/>
</dbReference>
<dbReference type="UniPathway" id="UPA00034">
    <property type="reaction ID" value="UER00017"/>
</dbReference>
<feature type="binding site" evidence="12 15">
    <location>
        <position position="211"/>
    </location>
    <ligand>
        <name>pyruvate</name>
        <dbReference type="ChEBI" id="CHEBI:15361"/>
    </ligand>
</feature>
<comment type="similarity">
    <text evidence="3 12 13">Belongs to the DapA family.</text>
</comment>
<comment type="subunit">
    <text evidence="12">Homotetramer; dimer of dimers.</text>
</comment>
<dbReference type="InterPro" id="IPR013785">
    <property type="entry name" value="Aldolase_TIM"/>
</dbReference>
<evidence type="ECO:0000256" key="14">
    <source>
        <dbReference type="PIRSR" id="PIRSR001365-1"/>
    </source>
</evidence>
<evidence type="ECO:0000256" key="3">
    <source>
        <dbReference type="ARBA" id="ARBA00007592"/>
    </source>
</evidence>
<dbReference type="PANTHER" id="PTHR12128:SF66">
    <property type="entry name" value="4-HYDROXY-2-OXOGLUTARATE ALDOLASE, MITOCHONDRIAL"/>
    <property type="match status" value="1"/>
</dbReference>
<feature type="active site" description="Schiff-base intermediate with substrate" evidence="12 14">
    <location>
        <position position="169"/>
    </location>
</feature>
<dbReference type="InterPro" id="IPR020625">
    <property type="entry name" value="Schiff_base-form_aldolases_AS"/>
</dbReference>
<dbReference type="HAMAP" id="MF_00418">
    <property type="entry name" value="DapA"/>
    <property type="match status" value="1"/>
</dbReference>
<evidence type="ECO:0000256" key="9">
    <source>
        <dbReference type="ARBA" id="ARBA00023239"/>
    </source>
</evidence>
<keyword evidence="7 12" id="KW-0220">Diaminopimelate biosynthesis</keyword>
<comment type="catalytic activity">
    <reaction evidence="11 12">
        <text>L-aspartate 4-semialdehyde + pyruvate = (2S,4S)-4-hydroxy-2,3,4,5-tetrahydrodipicolinate + H2O + H(+)</text>
        <dbReference type="Rhea" id="RHEA:34171"/>
        <dbReference type="ChEBI" id="CHEBI:15361"/>
        <dbReference type="ChEBI" id="CHEBI:15377"/>
        <dbReference type="ChEBI" id="CHEBI:15378"/>
        <dbReference type="ChEBI" id="CHEBI:67139"/>
        <dbReference type="ChEBI" id="CHEBI:537519"/>
        <dbReference type="EC" id="4.3.3.7"/>
    </reaction>
</comment>
<evidence type="ECO:0000256" key="7">
    <source>
        <dbReference type="ARBA" id="ARBA00022915"/>
    </source>
</evidence>
<evidence type="ECO:0000256" key="6">
    <source>
        <dbReference type="ARBA" id="ARBA00022605"/>
    </source>
</evidence>
<dbReference type="PROSITE" id="PS00665">
    <property type="entry name" value="DHDPS_1"/>
    <property type="match status" value="1"/>
</dbReference>
<evidence type="ECO:0000256" key="12">
    <source>
        <dbReference type="HAMAP-Rule" id="MF_00418"/>
    </source>
</evidence>
<evidence type="ECO:0000256" key="15">
    <source>
        <dbReference type="PIRSR" id="PIRSR001365-2"/>
    </source>
</evidence>
<dbReference type="PRINTS" id="PR00146">
    <property type="entry name" value="DHPICSNTHASE"/>
</dbReference>